<dbReference type="PROSITE" id="PS00456">
    <property type="entry name" value="NA_SOLUT_SYMP_1"/>
    <property type="match status" value="1"/>
</dbReference>
<feature type="transmembrane region" description="Helical" evidence="15">
    <location>
        <begin position="77"/>
        <end position="96"/>
    </location>
</feature>
<dbReference type="NCBIfam" id="TIGR00813">
    <property type="entry name" value="sss"/>
    <property type="match status" value="1"/>
</dbReference>
<keyword evidence="5 15" id="KW-0812">Transmembrane</keyword>
<comment type="subcellular location">
    <subcellularLocation>
        <location evidence="1">Cell membrane</location>
        <topology evidence="1">Multi-pass membrane protein</topology>
    </subcellularLocation>
</comment>
<gene>
    <name evidence="16" type="ORF">EGW08_023188</name>
</gene>
<sequence length="633" mass="69044">MWTGPKIKVCSQLLAVNVVVPLLHPLRVTSAYEYLELRFNSKVVRLCGTILGQISFLSLMGIVLYGPAIALEAVSGFPLWNSILLISAVAVVYTSIGGMKAVIWTDVFQGSVMIAGIFAILIQGTIDVGGPSQVWNIAADSGRMNVFNFDLDPRVRHTFWNLYVGSVFRGFGLVFSQSSVQRISSTKTTREAKRMVLFTAPMFLISLTIATYVGIVAFSYFQTKGCDPFRSRQISDPNQLMPFTVMDLFHDLPGMSGLFLAALFSASLSTLSSGLSSAAALVWSDMIHPLIGEISENKSTVIIKASGEDPTAFKHTLSSGLSSAAALVWSDMIHPLIGEISENKSTLIIKASAAKRNGVCRAGVKGTHSKAAKCKDARTRGKSASTRAYQPAQIVCEVTGKGRRGGCGSRGSALYLDLHGSEFLTKHPVTSSSTVCTYRQMLRPSTASHQPQRFCVKMMKFIVQRREMEYKANPKKMFKQVQIYVHRSGIELLYTVSYAWISTIGVLTTVLVGNIVSVLTGMNKPGDVNPRYLISASESLLFFLPWRVRRLVSSLGPQYMADEHRDKFDKQAEEEIKKGAHPKLAVLTNKPTGERNGGAYGVYHTNIGDGPSNQPTQGPKHTNGAENKGFSGL</sequence>
<dbReference type="InterPro" id="IPR001734">
    <property type="entry name" value="Na/solute_symporter"/>
</dbReference>
<evidence type="ECO:0000256" key="6">
    <source>
        <dbReference type="ARBA" id="ARBA00022989"/>
    </source>
</evidence>
<protein>
    <recommendedName>
        <fullName evidence="18">Sodium/solute symporter</fullName>
    </recommendedName>
</protein>
<feature type="transmembrane region" description="Helical" evidence="15">
    <location>
        <begin position="43"/>
        <end position="65"/>
    </location>
</feature>
<feature type="compositionally biased region" description="Polar residues" evidence="14">
    <location>
        <begin position="611"/>
        <end position="620"/>
    </location>
</feature>
<dbReference type="GO" id="GO:0098660">
    <property type="term" value="P:inorganic ion transmembrane transport"/>
    <property type="evidence" value="ECO:0007669"/>
    <property type="project" value="UniProtKB-ARBA"/>
</dbReference>
<dbReference type="GO" id="GO:0015075">
    <property type="term" value="F:monoatomic ion transmembrane transporter activity"/>
    <property type="evidence" value="ECO:0007669"/>
    <property type="project" value="UniProtKB-ARBA"/>
</dbReference>
<comment type="similarity">
    <text evidence="2 13">Belongs to the sodium:solute symporter (SSF) (TC 2.A.21) family.</text>
</comment>
<feature type="transmembrane region" description="Helical" evidence="15">
    <location>
        <begin position="158"/>
        <end position="175"/>
    </location>
</feature>
<evidence type="ECO:0000256" key="8">
    <source>
        <dbReference type="ARBA" id="ARBA00023065"/>
    </source>
</evidence>
<evidence type="ECO:0000256" key="9">
    <source>
        <dbReference type="ARBA" id="ARBA00023136"/>
    </source>
</evidence>
<dbReference type="InterPro" id="IPR038377">
    <property type="entry name" value="Na/Glc_symporter_sf"/>
</dbReference>
<dbReference type="Proteomes" id="UP000271974">
    <property type="component" value="Unassembled WGS sequence"/>
</dbReference>
<evidence type="ECO:0008006" key="18">
    <source>
        <dbReference type="Google" id="ProtNLM"/>
    </source>
</evidence>
<dbReference type="Pfam" id="PF00474">
    <property type="entry name" value="SSF"/>
    <property type="match status" value="1"/>
</dbReference>
<evidence type="ECO:0000256" key="14">
    <source>
        <dbReference type="SAM" id="MobiDB-lite"/>
    </source>
</evidence>
<dbReference type="GO" id="GO:0006814">
    <property type="term" value="P:sodium ion transport"/>
    <property type="evidence" value="ECO:0007669"/>
    <property type="project" value="UniProtKB-KW"/>
</dbReference>
<organism evidence="16 17">
    <name type="scientific">Elysia chlorotica</name>
    <name type="common">Eastern emerald elysia</name>
    <name type="synonym">Sea slug</name>
    <dbReference type="NCBI Taxonomy" id="188477"/>
    <lineage>
        <taxon>Eukaryota</taxon>
        <taxon>Metazoa</taxon>
        <taxon>Spiralia</taxon>
        <taxon>Lophotrochozoa</taxon>
        <taxon>Mollusca</taxon>
        <taxon>Gastropoda</taxon>
        <taxon>Heterobranchia</taxon>
        <taxon>Euthyneura</taxon>
        <taxon>Panpulmonata</taxon>
        <taxon>Sacoglossa</taxon>
        <taxon>Placobranchoidea</taxon>
        <taxon>Plakobranchidae</taxon>
        <taxon>Elysia</taxon>
    </lineage>
</organism>
<feature type="transmembrane region" description="Helical" evidence="15">
    <location>
        <begin position="108"/>
        <end position="126"/>
    </location>
</feature>
<dbReference type="PANTHER" id="PTHR42985:SF40">
    <property type="entry name" value="LD47995P-RELATED"/>
    <property type="match status" value="1"/>
</dbReference>
<dbReference type="OrthoDB" id="6142122at2759"/>
<dbReference type="PROSITE" id="PS50283">
    <property type="entry name" value="NA_SOLUT_SYMP_3"/>
    <property type="match status" value="1"/>
</dbReference>
<reference evidence="16 17" key="1">
    <citation type="submission" date="2019-01" db="EMBL/GenBank/DDBJ databases">
        <title>A draft genome assembly of the solar-powered sea slug Elysia chlorotica.</title>
        <authorList>
            <person name="Cai H."/>
            <person name="Li Q."/>
            <person name="Fang X."/>
            <person name="Li J."/>
            <person name="Curtis N.E."/>
            <person name="Altenburger A."/>
            <person name="Shibata T."/>
            <person name="Feng M."/>
            <person name="Maeda T."/>
            <person name="Schwartz J.A."/>
            <person name="Shigenobu S."/>
            <person name="Lundholm N."/>
            <person name="Nishiyama T."/>
            <person name="Yang H."/>
            <person name="Hasebe M."/>
            <person name="Li S."/>
            <person name="Pierce S.K."/>
            <person name="Wang J."/>
        </authorList>
    </citation>
    <scope>NUCLEOTIDE SEQUENCE [LARGE SCALE GENOMIC DNA]</scope>
    <source>
        <strain evidence="16">EC2010</strain>
        <tissue evidence="16">Whole organism of an adult</tissue>
    </source>
</reference>
<dbReference type="GO" id="GO:0015293">
    <property type="term" value="F:symporter activity"/>
    <property type="evidence" value="ECO:0007669"/>
    <property type="project" value="TreeGrafter"/>
</dbReference>
<evidence type="ECO:0000256" key="12">
    <source>
        <dbReference type="ARBA" id="ARBA00036099"/>
    </source>
</evidence>
<feature type="region of interest" description="Disordered" evidence="14">
    <location>
        <begin position="588"/>
        <end position="633"/>
    </location>
</feature>
<accession>A0A3S1GZ54</accession>
<dbReference type="Gene3D" id="1.20.1730.10">
    <property type="entry name" value="Sodium/glucose cotransporter"/>
    <property type="match status" value="1"/>
</dbReference>
<dbReference type="AlphaFoldDB" id="A0A3S1GZ54"/>
<dbReference type="PANTHER" id="PTHR42985">
    <property type="entry name" value="SODIUM-COUPLED MONOCARBOXYLATE TRANSPORTER"/>
    <property type="match status" value="1"/>
</dbReference>
<feature type="transmembrane region" description="Helical" evidence="15">
    <location>
        <begin position="196"/>
        <end position="221"/>
    </location>
</feature>
<evidence type="ECO:0000256" key="5">
    <source>
        <dbReference type="ARBA" id="ARBA00022692"/>
    </source>
</evidence>
<dbReference type="EMBL" id="RQTK01001852">
    <property type="protein sequence ID" value="RUS69050.1"/>
    <property type="molecule type" value="Genomic_DNA"/>
</dbReference>
<evidence type="ECO:0000256" key="1">
    <source>
        <dbReference type="ARBA" id="ARBA00004651"/>
    </source>
</evidence>
<keyword evidence="7" id="KW-0915">Sodium</keyword>
<feature type="transmembrane region" description="Helical" evidence="15">
    <location>
        <begin position="258"/>
        <end position="283"/>
    </location>
</feature>
<evidence type="ECO:0000256" key="3">
    <source>
        <dbReference type="ARBA" id="ARBA00022448"/>
    </source>
</evidence>
<keyword evidence="9 15" id="KW-0472">Membrane</keyword>
<evidence type="ECO:0000256" key="10">
    <source>
        <dbReference type="ARBA" id="ARBA00023180"/>
    </source>
</evidence>
<dbReference type="GO" id="GO:0005886">
    <property type="term" value="C:plasma membrane"/>
    <property type="evidence" value="ECO:0007669"/>
    <property type="project" value="UniProtKB-SubCell"/>
</dbReference>
<evidence type="ECO:0000313" key="16">
    <source>
        <dbReference type="EMBL" id="RUS69050.1"/>
    </source>
</evidence>
<evidence type="ECO:0000256" key="13">
    <source>
        <dbReference type="RuleBase" id="RU362091"/>
    </source>
</evidence>
<dbReference type="InterPro" id="IPR018212">
    <property type="entry name" value="Na/solute_symporter_CS"/>
</dbReference>
<proteinExistence type="inferred from homology"/>
<keyword evidence="6 15" id="KW-1133">Transmembrane helix</keyword>
<evidence type="ECO:0000256" key="7">
    <source>
        <dbReference type="ARBA" id="ARBA00023053"/>
    </source>
</evidence>
<keyword evidence="17" id="KW-1185">Reference proteome</keyword>
<evidence type="ECO:0000256" key="15">
    <source>
        <dbReference type="SAM" id="Phobius"/>
    </source>
</evidence>
<dbReference type="STRING" id="188477.A0A3S1GZ54"/>
<feature type="transmembrane region" description="Helical" evidence="15">
    <location>
        <begin position="492"/>
        <end position="512"/>
    </location>
</feature>
<keyword evidence="4" id="KW-1003">Cell membrane</keyword>
<evidence type="ECO:0000313" key="17">
    <source>
        <dbReference type="Proteomes" id="UP000271974"/>
    </source>
</evidence>
<evidence type="ECO:0000256" key="11">
    <source>
        <dbReference type="ARBA" id="ARBA00023201"/>
    </source>
</evidence>
<dbReference type="InterPro" id="IPR051163">
    <property type="entry name" value="Sodium:Solute_Symporter_SSF"/>
</dbReference>
<keyword evidence="11" id="KW-0739">Sodium transport</keyword>
<evidence type="ECO:0000256" key="4">
    <source>
        <dbReference type="ARBA" id="ARBA00022475"/>
    </source>
</evidence>
<comment type="caution">
    <text evidence="16">The sequence shown here is derived from an EMBL/GenBank/DDBJ whole genome shotgun (WGS) entry which is preliminary data.</text>
</comment>
<name>A0A3S1GZ54_ELYCH</name>
<comment type="catalytic activity">
    <reaction evidence="12">
        <text>iodide(out) + 2 Na(+)(out) = iodide(in) + 2 Na(+)(in)</text>
        <dbReference type="Rhea" id="RHEA:71207"/>
        <dbReference type="ChEBI" id="CHEBI:16382"/>
        <dbReference type="ChEBI" id="CHEBI:29101"/>
    </reaction>
</comment>
<keyword evidence="10" id="KW-0325">Glycoprotein</keyword>
<keyword evidence="3" id="KW-0813">Transport</keyword>
<keyword evidence="8" id="KW-0406">Ion transport</keyword>
<evidence type="ECO:0000256" key="2">
    <source>
        <dbReference type="ARBA" id="ARBA00006434"/>
    </source>
</evidence>